<keyword evidence="2" id="KW-0812">Transmembrane</keyword>
<keyword evidence="2" id="KW-1133">Transmembrane helix</keyword>
<name>A0A9W7BWM9_9STRA</name>
<evidence type="ECO:0000313" key="4">
    <source>
        <dbReference type="Proteomes" id="UP001165085"/>
    </source>
</evidence>
<dbReference type="EMBL" id="BRXY01000426">
    <property type="protein sequence ID" value="GMH94088.1"/>
    <property type="molecule type" value="Genomic_DNA"/>
</dbReference>
<feature type="transmembrane region" description="Helical" evidence="2">
    <location>
        <begin position="90"/>
        <end position="111"/>
    </location>
</feature>
<comment type="caution">
    <text evidence="3">The sequence shown here is derived from an EMBL/GenBank/DDBJ whole genome shotgun (WGS) entry which is preliminary data.</text>
</comment>
<gene>
    <name evidence="3" type="ORF">TrST_g4072</name>
</gene>
<accession>A0A9W7BWM9</accession>
<keyword evidence="4" id="KW-1185">Reference proteome</keyword>
<dbReference type="AlphaFoldDB" id="A0A9W7BWM9"/>
<feature type="region of interest" description="Disordered" evidence="1">
    <location>
        <begin position="55"/>
        <end position="74"/>
    </location>
</feature>
<evidence type="ECO:0000256" key="1">
    <source>
        <dbReference type="SAM" id="MobiDB-lite"/>
    </source>
</evidence>
<organism evidence="3 4">
    <name type="scientific">Triparma strigata</name>
    <dbReference type="NCBI Taxonomy" id="1606541"/>
    <lineage>
        <taxon>Eukaryota</taxon>
        <taxon>Sar</taxon>
        <taxon>Stramenopiles</taxon>
        <taxon>Ochrophyta</taxon>
        <taxon>Bolidophyceae</taxon>
        <taxon>Parmales</taxon>
        <taxon>Triparmaceae</taxon>
        <taxon>Triparma</taxon>
    </lineage>
</organism>
<feature type="compositionally biased region" description="Acidic residues" evidence="1">
    <location>
        <begin position="9"/>
        <end position="27"/>
    </location>
</feature>
<evidence type="ECO:0000256" key="2">
    <source>
        <dbReference type="SAM" id="Phobius"/>
    </source>
</evidence>
<feature type="region of interest" description="Disordered" evidence="1">
    <location>
        <begin position="1"/>
        <end position="50"/>
    </location>
</feature>
<protein>
    <submittedName>
        <fullName evidence="3">Uncharacterized protein</fullName>
    </submittedName>
</protein>
<proteinExistence type="predicted"/>
<reference evidence="4" key="1">
    <citation type="journal article" date="2023" name="Commun. Biol.">
        <title>Genome analysis of Parmales, the sister group of diatoms, reveals the evolutionary specialization of diatoms from phago-mixotrophs to photoautotrophs.</title>
        <authorList>
            <person name="Ban H."/>
            <person name="Sato S."/>
            <person name="Yoshikawa S."/>
            <person name="Yamada K."/>
            <person name="Nakamura Y."/>
            <person name="Ichinomiya M."/>
            <person name="Sato N."/>
            <person name="Blanc-Mathieu R."/>
            <person name="Endo H."/>
            <person name="Kuwata A."/>
            <person name="Ogata H."/>
        </authorList>
    </citation>
    <scope>NUCLEOTIDE SEQUENCE [LARGE SCALE GENOMIC DNA]</scope>
    <source>
        <strain evidence="4">NIES 3701</strain>
    </source>
</reference>
<keyword evidence="2" id="KW-0472">Membrane</keyword>
<feature type="compositionally biased region" description="Low complexity" evidence="1">
    <location>
        <begin position="37"/>
        <end position="50"/>
    </location>
</feature>
<sequence>MIVRFTPDDFADDGGGEQEGEGEDDNTGGEGGGDTGGQEAPAQEVAVAVQEARETVVQGTPQRRDDGERSGICPLGQPCDKNKLVGSTKVVVGSARFMVLMMWSALFAYFWTEF</sequence>
<evidence type="ECO:0000313" key="3">
    <source>
        <dbReference type="EMBL" id="GMH94088.1"/>
    </source>
</evidence>
<dbReference type="Proteomes" id="UP001165085">
    <property type="component" value="Unassembled WGS sequence"/>
</dbReference>